<accession>A0ABQ8RQH4</accession>
<feature type="compositionally biased region" description="Polar residues" evidence="1">
    <location>
        <begin position="1117"/>
        <end position="1143"/>
    </location>
</feature>
<feature type="region of interest" description="Disordered" evidence="1">
    <location>
        <begin position="1301"/>
        <end position="1402"/>
    </location>
</feature>
<feature type="compositionally biased region" description="Polar residues" evidence="1">
    <location>
        <begin position="1499"/>
        <end position="1508"/>
    </location>
</feature>
<feature type="region of interest" description="Disordered" evidence="1">
    <location>
        <begin position="957"/>
        <end position="1286"/>
    </location>
</feature>
<evidence type="ECO:0008006" key="4">
    <source>
        <dbReference type="Google" id="ProtNLM"/>
    </source>
</evidence>
<evidence type="ECO:0000313" key="3">
    <source>
        <dbReference type="Proteomes" id="UP001152024"/>
    </source>
</evidence>
<reference evidence="2" key="1">
    <citation type="submission" date="2022-09" db="EMBL/GenBank/DDBJ databases">
        <title>Fusarium specimens isolated from Avocado Roots.</title>
        <authorList>
            <person name="Stajich J."/>
            <person name="Roper C."/>
            <person name="Heimlech-Rivalta G."/>
        </authorList>
    </citation>
    <scope>NUCLEOTIDE SEQUENCE</scope>
    <source>
        <strain evidence="2">CF00095</strain>
    </source>
</reference>
<feature type="compositionally biased region" description="Polar residues" evidence="1">
    <location>
        <begin position="1388"/>
        <end position="1402"/>
    </location>
</feature>
<protein>
    <recommendedName>
        <fullName evidence="4">Cbr-clec-223 protein</fullName>
    </recommendedName>
</protein>
<feature type="compositionally biased region" description="Basic and acidic residues" evidence="1">
    <location>
        <begin position="496"/>
        <end position="515"/>
    </location>
</feature>
<comment type="caution">
    <text evidence="2">The sequence shown here is derived from an EMBL/GenBank/DDBJ whole genome shotgun (WGS) entry which is preliminary data.</text>
</comment>
<evidence type="ECO:0000256" key="1">
    <source>
        <dbReference type="SAM" id="MobiDB-lite"/>
    </source>
</evidence>
<feature type="compositionally biased region" description="Polar residues" evidence="1">
    <location>
        <begin position="1258"/>
        <end position="1286"/>
    </location>
</feature>
<proteinExistence type="predicted"/>
<feature type="compositionally biased region" description="Pro residues" evidence="1">
    <location>
        <begin position="14"/>
        <end position="24"/>
    </location>
</feature>
<feature type="compositionally biased region" description="Basic and acidic residues" evidence="1">
    <location>
        <begin position="978"/>
        <end position="990"/>
    </location>
</feature>
<feature type="compositionally biased region" description="Basic residues" evidence="1">
    <location>
        <begin position="1233"/>
        <end position="1251"/>
    </location>
</feature>
<dbReference type="EMBL" id="JAOQBH010000002">
    <property type="protein sequence ID" value="KAJ4140097.1"/>
    <property type="molecule type" value="Genomic_DNA"/>
</dbReference>
<feature type="compositionally biased region" description="Low complexity" evidence="1">
    <location>
        <begin position="336"/>
        <end position="347"/>
    </location>
</feature>
<feature type="compositionally biased region" description="Polar residues" evidence="1">
    <location>
        <begin position="391"/>
        <end position="405"/>
    </location>
</feature>
<organism evidence="2 3">
    <name type="scientific">Fusarium equiseti</name>
    <name type="common">Fusarium scirpi</name>
    <dbReference type="NCBI Taxonomy" id="61235"/>
    <lineage>
        <taxon>Eukaryota</taxon>
        <taxon>Fungi</taxon>
        <taxon>Dikarya</taxon>
        <taxon>Ascomycota</taxon>
        <taxon>Pezizomycotina</taxon>
        <taxon>Sordariomycetes</taxon>
        <taxon>Hypocreomycetidae</taxon>
        <taxon>Hypocreales</taxon>
        <taxon>Nectriaceae</taxon>
        <taxon>Fusarium</taxon>
        <taxon>Fusarium incarnatum-equiseti species complex</taxon>
    </lineage>
</organism>
<dbReference type="Proteomes" id="UP001152024">
    <property type="component" value="Unassembled WGS sequence"/>
</dbReference>
<feature type="region of interest" description="Disordered" evidence="1">
    <location>
        <begin position="1495"/>
        <end position="1632"/>
    </location>
</feature>
<feature type="compositionally biased region" description="Basic and acidic residues" evidence="1">
    <location>
        <begin position="406"/>
        <end position="423"/>
    </location>
</feature>
<feature type="compositionally biased region" description="Polar residues" evidence="1">
    <location>
        <begin position="1217"/>
        <end position="1230"/>
    </location>
</feature>
<keyword evidence="3" id="KW-1185">Reference proteome</keyword>
<feature type="compositionally biased region" description="Basic and acidic residues" evidence="1">
    <location>
        <begin position="1516"/>
        <end position="1533"/>
    </location>
</feature>
<sequence>MDQAHPASAGGLPPTGPPPPPKPVLDPSRVYGKQQAPNLREAFDECYPNGLPVFYKMLQTPNAQGVPQTYLEDYLPVGFYTNPRIEAGAIFSTRNRTQPFRTMDHVMPQRRIHLWSGDEIQSVCNSLRRLYWHSMKHMQKPTCWDDLWSYFDTFDIYHYGAMNLWNVLSHLYDENQIIAFDVNKRVAYEVGLWLDEWLWKEQNGQKLEQWDTAQSMISIFTKEDWNEIGNCDPGQLALLENALKHRYSLMMSPEKLRLGANAKPKHLMKSYAGDDPENWLAGHRIFEPSGLPPQPAAEPHRCSPTSRKASAPVLVQNGKHFYQPPPVQRPPSAVEALQQSAAAGPAADSNSERVSTKQTEEGDPVARGTLHVSPKVRSKSTEPFPSYVVPSPQNNGKIGQATDSSMDGKKMPIQKDSRSEKPDAQTPTKSKRRGRGNPRATRGAGRSSVTASLPSSPVMEFSNLATPEGLTIDDKQRTGLSPSHDNPAAEDTSSFGKREDTESRPDVSKDSEKQKRPSQSLAHSSTQEHNDSQFLGDMGSFNHLRRPAQNPQTGLVPGAFAEGTIQLNNTHNPLGITFQPPGTFNPGTQGGYSIPEQTIGASSGFGYRHISMQQPPVLQKGLAPYRSRNATNSSRLERFELNDNRWTHHPENFTNTSSVLNRGAYQRGGRKSAGRRGGYNQRNATAPVTQLHYGSDFAQKQRDGGSWRNKGRREGSDPVQVVCQNVQDDFTIKDYVHCSCQMCEARNRSMHVVAEAQQDIPVAEMQSRIKSGLSEIYGFVDGVFPLPSKEPGRFVVRFRRPSSVGAALTIGGGNMPEQGLSLVFSPAMRSKWTLSEKAPTRVASGQSTGQHPSSLPFSPYPFGLVMPGNAQSATTTHHTPPGMLHPSVANPANAQIWDKGGVQHEFATVSQPSIVNRSSVPHQSTANMTHFVPRVHCLPQNQHIVANDTYHYNVSTTPIEPLQTKPPAEEALGDNDDQNPRDEDSPRSDGSKAAGAKARVSLPNTPSKASIDPEEPPGAHPETIEKSTENQTGAEIESRPQPSEPAPAMATHTRAPSVFTENEIKERRQAWAKIPMPLNPQRPKDLKLRNTNRGTVKNDDNSGASEDDRREAYATGSEMSTPIQTVAFTPETGSIYEQSSDQPASPRPVQKDPALTRSIGSVGLETATLKNDDRDEPLSAQTDTAYSPIGGAAQRHLPNQMKLSMPVEKDAPMSDVHATNQQPEYAQETQTKGKGKGSKSKSKSKKKKSSKQRMIAQGNESSSRIPQNDSFSPAQSTHIAPETYQNASISAHLGSLFRPVSENESFDVSPTKRPHEEPEQQYSTSGSFKRIKKQGDDPEASLQSQLPPLDEFDSPDEDARGRKGFRVGKGGSLRMGKTRRHRPVTIGSALTEQSKSVAMSPPSSNFAFQCQNASAYAGSSSLHDPDNSATSRLNPKAQEFVSPSRVTLFNAQVPVVFSEDEDFKKPALDDATNRIRKAGQIDQEPLKLEIGSVDASPIDVSTPSTIAPSTLKHRRALSEEAGKENHTSDKEAVCHTQAKTPGKGPKRAKGKERATALSAKTERNEGEKETTQNSPRTPKQHDKTKKPGMINDDWPSLPVSRDRALSKPQTPPVWGTKTKTAEENGESPPITK</sequence>
<feature type="region of interest" description="Disordered" evidence="1">
    <location>
        <begin position="282"/>
        <end position="557"/>
    </location>
</feature>
<feature type="compositionally biased region" description="Basic and acidic residues" evidence="1">
    <location>
        <begin position="350"/>
        <end position="360"/>
    </location>
</feature>
<feature type="compositionally biased region" description="Basic and acidic residues" evidence="1">
    <location>
        <begin position="1560"/>
        <end position="1570"/>
    </location>
</feature>
<feature type="region of interest" description="Disordered" evidence="1">
    <location>
        <begin position="1"/>
        <end position="30"/>
    </location>
</feature>
<name>A0ABQ8RQH4_FUSEQ</name>
<evidence type="ECO:0000313" key="2">
    <source>
        <dbReference type="EMBL" id="KAJ4140097.1"/>
    </source>
</evidence>
<gene>
    <name evidence="2" type="ORF">NW768_001450</name>
</gene>
<feature type="compositionally biased region" description="Basic and acidic residues" evidence="1">
    <location>
        <begin position="1096"/>
        <end position="1112"/>
    </location>
</feature>